<evidence type="ECO:0000313" key="6">
    <source>
        <dbReference type="EMBL" id="SPO30570.1"/>
    </source>
</evidence>
<feature type="transmembrane region" description="Helical" evidence="4">
    <location>
        <begin position="484"/>
        <end position="505"/>
    </location>
</feature>
<keyword evidence="4" id="KW-0472">Membrane</keyword>
<dbReference type="GO" id="GO:0016020">
    <property type="term" value="C:membrane"/>
    <property type="evidence" value="ECO:0007669"/>
    <property type="project" value="UniProtKB-SubCell"/>
</dbReference>
<dbReference type="EMBL" id="OOIN01000034">
    <property type="protein sequence ID" value="SPO30570.1"/>
    <property type="molecule type" value="Genomic_DNA"/>
</dbReference>
<evidence type="ECO:0000256" key="2">
    <source>
        <dbReference type="ARBA" id="ARBA00006727"/>
    </source>
</evidence>
<dbReference type="InterPro" id="IPR050327">
    <property type="entry name" value="Proton-linked_MCT"/>
</dbReference>
<feature type="compositionally biased region" description="Low complexity" evidence="3">
    <location>
        <begin position="11"/>
        <end position="24"/>
    </location>
</feature>
<feature type="transmembrane region" description="Helical" evidence="4">
    <location>
        <begin position="242"/>
        <end position="262"/>
    </location>
</feature>
<keyword evidence="4" id="KW-1133">Transmembrane helix</keyword>
<dbReference type="Gene3D" id="1.20.1250.20">
    <property type="entry name" value="MFS general substrate transporter like domains"/>
    <property type="match status" value="1"/>
</dbReference>
<protein>
    <submittedName>
        <fullName evidence="6">Related to Monocarboxylate transporter</fullName>
    </submittedName>
</protein>
<accession>A0A5C3EKH2</accession>
<dbReference type="GO" id="GO:0022857">
    <property type="term" value="F:transmembrane transporter activity"/>
    <property type="evidence" value="ECO:0007669"/>
    <property type="project" value="InterPro"/>
</dbReference>
<sequence>MSTPSNTNLVASKSLSPAASTSSTQHRHSSSADRIEKAASTPLDTHDRSHSDFLTTDHEKAPNSAPSPHEDDTDIEATTSQAGMSLKTEQELGEAVLKAQGEDANISFPEGGFKAWLCVFGGWWCTFITFGYLNAYGIFQDYYQQTTLSHKSPSQIAWIGAFQYFLMFAPAIFAGRLFDLGFFRPLFTVGCVLLVFSQMMLSLCTDYYQLFLAQGVGLGLGFGLVFNLAINCPAHYFNRRRGLALGLVASGSSTGGIIFPIMVRRLVPHIGYGWTMRVVGFFALFAVTIAWFSLSTRLPPSIDVRDKSKGGWKQVQWIQLSAFRNPAYTCFVIGASLIMFGLYMPFSYMDVWSSTHMVPANGYYLPILNAASSFGRILPGLVADKVGRINTVLPHLAISGILIFIFPLCSNLGGLVTFSILYGFTSGCYVSLIPACSSQLGSTSTVGTRNGMMFFLMSFGGLFGLPIAGAILGDVENANWWGAAVYSGVMVLAGTASISAAKWYAVGGSVWGKI</sequence>
<gene>
    <name evidence="6" type="ORF">UTRI_05187</name>
</gene>
<dbReference type="InterPro" id="IPR036259">
    <property type="entry name" value="MFS_trans_sf"/>
</dbReference>
<dbReference type="Proteomes" id="UP000324022">
    <property type="component" value="Unassembled WGS sequence"/>
</dbReference>
<evidence type="ECO:0000256" key="1">
    <source>
        <dbReference type="ARBA" id="ARBA00004141"/>
    </source>
</evidence>
<evidence type="ECO:0000256" key="4">
    <source>
        <dbReference type="SAM" id="Phobius"/>
    </source>
</evidence>
<feature type="transmembrane region" description="Helical" evidence="4">
    <location>
        <begin position="156"/>
        <end position="175"/>
    </location>
</feature>
<dbReference type="Pfam" id="PF07690">
    <property type="entry name" value="MFS_1"/>
    <property type="match status" value="1"/>
</dbReference>
<keyword evidence="4" id="KW-0812">Transmembrane</keyword>
<dbReference type="PROSITE" id="PS50850">
    <property type="entry name" value="MFS"/>
    <property type="match status" value="1"/>
</dbReference>
<feature type="region of interest" description="Disordered" evidence="3">
    <location>
        <begin position="1"/>
        <end position="75"/>
    </location>
</feature>
<keyword evidence="7" id="KW-1185">Reference proteome</keyword>
<comment type="subcellular location">
    <subcellularLocation>
        <location evidence="1">Membrane</location>
        <topology evidence="1">Multi-pass membrane protein</topology>
    </subcellularLocation>
</comment>
<dbReference type="PANTHER" id="PTHR11360">
    <property type="entry name" value="MONOCARBOXYLATE TRANSPORTER"/>
    <property type="match status" value="1"/>
</dbReference>
<comment type="similarity">
    <text evidence="2">Belongs to the major facilitator superfamily. Monocarboxylate porter (TC 2.A.1.13) family.</text>
</comment>
<dbReference type="InterPro" id="IPR020846">
    <property type="entry name" value="MFS_dom"/>
</dbReference>
<dbReference type="InterPro" id="IPR011701">
    <property type="entry name" value="MFS"/>
</dbReference>
<proteinExistence type="inferred from homology"/>
<organism evidence="6 7">
    <name type="scientific">Ustilago trichophora</name>
    <dbReference type="NCBI Taxonomy" id="86804"/>
    <lineage>
        <taxon>Eukaryota</taxon>
        <taxon>Fungi</taxon>
        <taxon>Dikarya</taxon>
        <taxon>Basidiomycota</taxon>
        <taxon>Ustilaginomycotina</taxon>
        <taxon>Ustilaginomycetes</taxon>
        <taxon>Ustilaginales</taxon>
        <taxon>Ustilaginaceae</taxon>
        <taxon>Ustilago</taxon>
    </lineage>
</organism>
<dbReference type="SUPFAM" id="SSF103473">
    <property type="entry name" value="MFS general substrate transporter"/>
    <property type="match status" value="1"/>
</dbReference>
<feature type="transmembrane region" description="Helical" evidence="4">
    <location>
        <begin position="389"/>
        <end position="406"/>
    </location>
</feature>
<evidence type="ECO:0000313" key="7">
    <source>
        <dbReference type="Proteomes" id="UP000324022"/>
    </source>
</evidence>
<reference evidence="6 7" key="1">
    <citation type="submission" date="2018-03" db="EMBL/GenBank/DDBJ databases">
        <authorList>
            <person name="Guldener U."/>
        </authorList>
    </citation>
    <scope>NUCLEOTIDE SEQUENCE [LARGE SCALE GENOMIC DNA]</scope>
    <source>
        <strain evidence="6 7">NBRC100155</strain>
    </source>
</reference>
<feature type="transmembrane region" description="Helical" evidence="4">
    <location>
        <begin position="412"/>
        <end position="432"/>
    </location>
</feature>
<feature type="transmembrane region" description="Helical" evidence="4">
    <location>
        <begin position="182"/>
        <end position="201"/>
    </location>
</feature>
<feature type="transmembrane region" description="Helical" evidence="4">
    <location>
        <begin position="453"/>
        <end position="472"/>
    </location>
</feature>
<feature type="transmembrane region" description="Helical" evidence="4">
    <location>
        <begin position="274"/>
        <end position="294"/>
    </location>
</feature>
<name>A0A5C3EKH2_9BASI</name>
<feature type="compositionally biased region" description="Basic and acidic residues" evidence="3">
    <location>
        <begin position="44"/>
        <end position="61"/>
    </location>
</feature>
<feature type="transmembrane region" description="Helical" evidence="4">
    <location>
        <begin position="207"/>
        <end position="230"/>
    </location>
</feature>
<feature type="transmembrane region" description="Helical" evidence="4">
    <location>
        <begin position="115"/>
        <end position="136"/>
    </location>
</feature>
<evidence type="ECO:0000256" key="3">
    <source>
        <dbReference type="SAM" id="MobiDB-lite"/>
    </source>
</evidence>
<dbReference type="OrthoDB" id="6509908at2759"/>
<feature type="transmembrane region" description="Helical" evidence="4">
    <location>
        <begin position="326"/>
        <end position="343"/>
    </location>
</feature>
<dbReference type="PANTHER" id="PTHR11360:SF234">
    <property type="entry name" value="MFS-TYPE TRANSPORTER DBAD-RELATED"/>
    <property type="match status" value="1"/>
</dbReference>
<feature type="domain" description="Major facilitator superfamily (MFS) profile" evidence="5">
    <location>
        <begin position="115"/>
        <end position="511"/>
    </location>
</feature>
<evidence type="ECO:0000259" key="5">
    <source>
        <dbReference type="PROSITE" id="PS50850"/>
    </source>
</evidence>
<dbReference type="AlphaFoldDB" id="A0A5C3EKH2"/>
<feature type="compositionally biased region" description="Polar residues" evidence="3">
    <location>
        <begin position="1"/>
        <end position="10"/>
    </location>
</feature>